<keyword evidence="4" id="KW-0566">Pantothenate biosynthesis</keyword>
<dbReference type="GO" id="GO:0015940">
    <property type="term" value="P:pantothenate biosynthetic process"/>
    <property type="evidence" value="ECO:0007669"/>
    <property type="project" value="UniProtKB-UniPathway"/>
</dbReference>
<dbReference type="InterPro" id="IPR003710">
    <property type="entry name" value="ApbA"/>
</dbReference>
<dbReference type="Pfam" id="PF02558">
    <property type="entry name" value="ApbA"/>
    <property type="match status" value="1"/>
</dbReference>
<evidence type="ECO:0000256" key="4">
    <source>
        <dbReference type="RuleBase" id="RU362068"/>
    </source>
</evidence>
<dbReference type="GO" id="GO:0008677">
    <property type="term" value="F:2-dehydropantoate 2-reductase activity"/>
    <property type="evidence" value="ECO:0007669"/>
    <property type="project" value="UniProtKB-EC"/>
</dbReference>
<dbReference type="STRING" id="33936.AZI98_17460"/>
<comment type="similarity">
    <text evidence="1 4">Belongs to the ketopantoate reductase family.</text>
</comment>
<gene>
    <name evidence="5" type="ORF">AZI98_17460</name>
</gene>
<dbReference type="Gene3D" id="3.40.50.720">
    <property type="entry name" value="NAD(P)-binding Rossmann-like Domain"/>
    <property type="match status" value="1"/>
</dbReference>
<proteinExistence type="inferred from homology"/>
<accession>A0A164BUF5</accession>
<dbReference type="GO" id="GO:0005737">
    <property type="term" value="C:cytoplasm"/>
    <property type="evidence" value="ECO:0007669"/>
    <property type="project" value="TreeGrafter"/>
</dbReference>
<dbReference type="Pfam" id="PF08546">
    <property type="entry name" value="ApbA_C"/>
    <property type="match status" value="1"/>
</dbReference>
<organism evidence="5 6">
    <name type="scientific">Aeribacillus pallidus</name>
    <dbReference type="NCBI Taxonomy" id="33936"/>
    <lineage>
        <taxon>Bacteria</taxon>
        <taxon>Bacillati</taxon>
        <taxon>Bacillota</taxon>
        <taxon>Bacilli</taxon>
        <taxon>Bacillales</taxon>
        <taxon>Bacillaceae</taxon>
        <taxon>Aeribacillus</taxon>
    </lineage>
</organism>
<dbReference type="InterPro" id="IPR036291">
    <property type="entry name" value="NAD(P)-bd_dom_sf"/>
</dbReference>
<sequence length="302" mass="33338">MKIAVAGAGAVGGYFGALLKKAGHDVVFLARGKHLEAMKKSGLVVKTNDQLLTIDGVFTDKIEDFADCELILFCVKSTDTESTAEQIASLQNDRAVVLTLQNGVDNEEKLAQILGGKRLLSAATYLSSHVEEPGVIKHSGRAKLVIGALDESLISFRDKVADLFRQAEIFVKTTDDIMLDKWKKLLWNATFNPLAALSKATVGEIMEHKELRKTAENACREVMRVANKIGIPLDEEMFHRTFANSGAALKHKPSMLQDRLKGKRMEIESLCGFIVKKGRQIGVETPVLQTLYSNLLFLETHR</sequence>
<comment type="pathway">
    <text evidence="4">Cofactor biosynthesis; (R)-pantothenate biosynthesis; (R)-pantoate from 3-methyl-2-oxobutanoate: step 2/2.</text>
</comment>
<dbReference type="InterPro" id="IPR008927">
    <property type="entry name" value="6-PGluconate_DH-like_C_sf"/>
</dbReference>
<comment type="function">
    <text evidence="4">Catalyzes the NADPH-dependent reduction of ketopantoate into pantoic acid.</text>
</comment>
<dbReference type="FunFam" id="1.10.1040.10:FF:000017">
    <property type="entry name" value="2-dehydropantoate 2-reductase"/>
    <property type="match status" value="1"/>
</dbReference>
<dbReference type="PANTHER" id="PTHR21708:SF26">
    <property type="entry name" value="2-DEHYDROPANTOATE 2-REDUCTASE"/>
    <property type="match status" value="1"/>
</dbReference>
<dbReference type="InterPro" id="IPR051402">
    <property type="entry name" value="KPR-Related"/>
</dbReference>
<evidence type="ECO:0000313" key="6">
    <source>
        <dbReference type="Proteomes" id="UP000076476"/>
    </source>
</evidence>
<dbReference type="OrthoDB" id="9800163at2"/>
<dbReference type="SUPFAM" id="SSF51735">
    <property type="entry name" value="NAD(P)-binding Rossmann-fold domains"/>
    <property type="match status" value="1"/>
</dbReference>
<evidence type="ECO:0000256" key="2">
    <source>
        <dbReference type="ARBA" id="ARBA00022857"/>
    </source>
</evidence>
<dbReference type="RefSeq" id="WP_063389532.1">
    <property type="nucleotide sequence ID" value="NZ_LVHY01000002.1"/>
</dbReference>
<dbReference type="Proteomes" id="UP000076476">
    <property type="component" value="Unassembled WGS sequence"/>
</dbReference>
<dbReference type="UniPathway" id="UPA00028">
    <property type="reaction ID" value="UER00004"/>
</dbReference>
<dbReference type="AlphaFoldDB" id="A0A164BUF5"/>
<dbReference type="InterPro" id="IPR013752">
    <property type="entry name" value="KPA_reductase"/>
</dbReference>
<comment type="catalytic activity">
    <reaction evidence="4">
        <text>(R)-pantoate + NADP(+) = 2-dehydropantoate + NADPH + H(+)</text>
        <dbReference type="Rhea" id="RHEA:16233"/>
        <dbReference type="ChEBI" id="CHEBI:11561"/>
        <dbReference type="ChEBI" id="CHEBI:15378"/>
        <dbReference type="ChEBI" id="CHEBI:15980"/>
        <dbReference type="ChEBI" id="CHEBI:57783"/>
        <dbReference type="ChEBI" id="CHEBI:58349"/>
        <dbReference type="EC" id="1.1.1.169"/>
    </reaction>
</comment>
<dbReference type="EMBL" id="LWBR01000075">
    <property type="protein sequence ID" value="KZN94782.1"/>
    <property type="molecule type" value="Genomic_DNA"/>
</dbReference>
<dbReference type="InterPro" id="IPR013332">
    <property type="entry name" value="KPR_N"/>
</dbReference>
<keyword evidence="2 4" id="KW-0521">NADP</keyword>
<name>A0A164BUF5_9BACI</name>
<dbReference type="SUPFAM" id="SSF48179">
    <property type="entry name" value="6-phosphogluconate dehydrogenase C-terminal domain-like"/>
    <property type="match status" value="1"/>
</dbReference>
<accession>A0A161XZN5</accession>
<evidence type="ECO:0000313" key="5">
    <source>
        <dbReference type="EMBL" id="KZN94782.1"/>
    </source>
</evidence>
<dbReference type="PANTHER" id="PTHR21708">
    <property type="entry name" value="PROBABLE 2-DEHYDROPANTOATE 2-REDUCTASE"/>
    <property type="match status" value="1"/>
</dbReference>
<comment type="caution">
    <text evidence="5">The sequence shown here is derived from an EMBL/GenBank/DDBJ whole genome shotgun (WGS) entry which is preliminary data.</text>
</comment>
<evidence type="ECO:0000256" key="3">
    <source>
        <dbReference type="ARBA" id="ARBA00023002"/>
    </source>
</evidence>
<dbReference type="NCBIfam" id="TIGR00745">
    <property type="entry name" value="apbA_panE"/>
    <property type="match status" value="1"/>
</dbReference>
<dbReference type="Gene3D" id="1.10.1040.10">
    <property type="entry name" value="N-(1-d-carboxylethyl)-l-norvaline Dehydrogenase, domain 2"/>
    <property type="match status" value="1"/>
</dbReference>
<protein>
    <recommendedName>
        <fullName evidence="4">2-dehydropantoate 2-reductase</fullName>
        <ecNumber evidence="4">1.1.1.169</ecNumber>
    </recommendedName>
    <alternativeName>
        <fullName evidence="4">Ketopantoate reductase</fullName>
    </alternativeName>
</protein>
<keyword evidence="3 4" id="KW-0560">Oxidoreductase</keyword>
<reference evidence="5 6" key="1">
    <citation type="submission" date="2016-04" db="EMBL/GenBank/DDBJ databases">
        <title>Draft genome sequence of Aeribacillus pallidus 8m3 from petroleum reservoir.</title>
        <authorList>
            <person name="Poltaraus A.B."/>
            <person name="Nazina T.N."/>
            <person name="Tourova T.P."/>
            <person name="Malakho S.M."/>
            <person name="Korshunova A.V."/>
            <person name="Sokolova D.S."/>
        </authorList>
    </citation>
    <scope>NUCLEOTIDE SEQUENCE [LARGE SCALE GENOMIC DNA]</scope>
    <source>
        <strain evidence="5 6">8m3</strain>
    </source>
</reference>
<dbReference type="EC" id="1.1.1.169" evidence="4"/>
<dbReference type="InterPro" id="IPR013328">
    <property type="entry name" value="6PGD_dom2"/>
</dbReference>
<keyword evidence="6" id="KW-1185">Reference proteome</keyword>
<dbReference type="FunFam" id="3.40.50.720:FF:000307">
    <property type="entry name" value="2-dehydropantoate 2-reductase"/>
    <property type="match status" value="1"/>
</dbReference>
<evidence type="ECO:0000256" key="1">
    <source>
        <dbReference type="ARBA" id="ARBA00007870"/>
    </source>
</evidence>